<keyword evidence="1 11" id="KW-0813">Transport</keyword>
<dbReference type="HAMAP" id="MF_00276">
    <property type="entry name" value="KdpC"/>
    <property type="match status" value="1"/>
</dbReference>
<keyword evidence="6 11" id="KW-0067">ATP-binding</keyword>
<keyword evidence="3 11" id="KW-0633">Potassium transport</keyword>
<comment type="function">
    <text evidence="11">Part of the high-affinity ATP-driven potassium transport (or Kdp) system, which catalyzes the hydrolysis of ATP coupled with the electrogenic transport of potassium into the cytoplasm. This subunit acts as a catalytic chaperone that increases the ATP-binding affinity of the ATP-hydrolyzing subunit KdpB by the formation of a transient KdpB/KdpC/ATP ternary complex.</text>
</comment>
<keyword evidence="10 11" id="KW-0472">Membrane</keyword>
<comment type="subunit">
    <text evidence="11">The system is composed of three essential subunits: KdpA, KdpB and KdpC.</text>
</comment>
<evidence type="ECO:0000256" key="8">
    <source>
        <dbReference type="ARBA" id="ARBA00022989"/>
    </source>
</evidence>
<evidence type="ECO:0000256" key="6">
    <source>
        <dbReference type="ARBA" id="ARBA00022840"/>
    </source>
</evidence>
<dbReference type="GO" id="GO:0008556">
    <property type="term" value="F:P-type potassium transmembrane transporter activity"/>
    <property type="evidence" value="ECO:0007669"/>
    <property type="project" value="InterPro"/>
</dbReference>
<dbReference type="RefSeq" id="WP_205677665.1">
    <property type="nucleotide sequence ID" value="NZ_CP025332.1"/>
</dbReference>
<keyword evidence="7 11" id="KW-0630">Potassium</keyword>
<feature type="region of interest" description="Disordered" evidence="12">
    <location>
        <begin position="190"/>
        <end position="211"/>
    </location>
</feature>
<evidence type="ECO:0000256" key="1">
    <source>
        <dbReference type="ARBA" id="ARBA00022448"/>
    </source>
</evidence>
<keyword evidence="2 11" id="KW-1003">Cell membrane</keyword>
<sequence>MMRIFGRQIFTGVKTLLVFTIILGIAYPLTMVLIGNVMPAQDSSIRDSAGDIRGSKHLAQKVEGEGWFFPRPSAGDYDGLASGASNLSSTNPELVQAINDRRATIATREGADPADIPPDALTSSASGLDPDISPEYARLQVDRVAQETGMKQEEVEHMVKENTTSPLLGFIGEPRVNVVTLNNDLANSRDTAVDVESAGPANPTSRPRSGT</sequence>
<organism evidence="13 14">
    <name type="scientific">Brevibacterium aurantiacum</name>
    <dbReference type="NCBI Taxonomy" id="273384"/>
    <lineage>
        <taxon>Bacteria</taxon>
        <taxon>Bacillati</taxon>
        <taxon>Actinomycetota</taxon>
        <taxon>Actinomycetes</taxon>
        <taxon>Micrococcales</taxon>
        <taxon>Brevibacteriaceae</taxon>
        <taxon>Brevibacterium</taxon>
    </lineage>
</organism>
<dbReference type="GO" id="GO:0005524">
    <property type="term" value="F:ATP binding"/>
    <property type="evidence" value="ECO:0007669"/>
    <property type="project" value="UniProtKB-UniRule"/>
</dbReference>
<dbReference type="PANTHER" id="PTHR30042">
    <property type="entry name" value="POTASSIUM-TRANSPORTING ATPASE C CHAIN"/>
    <property type="match status" value="1"/>
</dbReference>
<proteinExistence type="inferred from homology"/>
<feature type="region of interest" description="Disordered" evidence="12">
    <location>
        <begin position="108"/>
        <end position="133"/>
    </location>
</feature>
<keyword evidence="4 11" id="KW-0812">Transmembrane</keyword>
<dbReference type="InterPro" id="IPR003820">
    <property type="entry name" value="KdpC"/>
</dbReference>
<evidence type="ECO:0000256" key="5">
    <source>
        <dbReference type="ARBA" id="ARBA00022741"/>
    </source>
</evidence>
<reference evidence="13 14" key="1">
    <citation type="submission" date="2017-03" db="EMBL/GenBank/DDBJ databases">
        <authorList>
            <person name="Afonso C.L."/>
            <person name="Miller P.J."/>
            <person name="Scott M.A."/>
            <person name="Spackman E."/>
            <person name="Goraichik I."/>
            <person name="Dimitrov K.M."/>
            <person name="Suarez D.L."/>
            <person name="Swayne D.E."/>
        </authorList>
    </citation>
    <scope>NUCLEOTIDE SEQUENCE [LARGE SCALE GENOMIC DNA]</scope>
    <source>
        <strain evidence="14">6(3)</strain>
    </source>
</reference>
<protein>
    <recommendedName>
        <fullName evidence="11">Potassium-transporting ATPase KdpC subunit</fullName>
    </recommendedName>
    <alternativeName>
        <fullName evidence="11">ATP phosphohydrolase [potassium-transporting] C chain</fullName>
    </alternativeName>
    <alternativeName>
        <fullName evidence="11">Potassium-binding and translocating subunit C</fullName>
    </alternativeName>
    <alternativeName>
        <fullName evidence="11">Potassium-translocating ATPase C chain</fullName>
    </alternativeName>
</protein>
<keyword evidence="5 11" id="KW-0547">Nucleotide-binding</keyword>
<comment type="subcellular location">
    <subcellularLocation>
        <location evidence="11">Cell membrane</location>
        <topology evidence="11">Single-pass membrane protein</topology>
    </subcellularLocation>
</comment>
<keyword evidence="8 11" id="KW-1133">Transmembrane helix</keyword>
<dbReference type="AlphaFoldDB" id="A0A2H1KAN5"/>
<accession>A0A2H1KAN5</accession>
<dbReference type="GO" id="GO:0005886">
    <property type="term" value="C:plasma membrane"/>
    <property type="evidence" value="ECO:0007669"/>
    <property type="project" value="UniProtKB-SubCell"/>
</dbReference>
<dbReference type="GO" id="GO:0016787">
    <property type="term" value="F:hydrolase activity"/>
    <property type="evidence" value="ECO:0007669"/>
    <property type="project" value="UniProtKB-KW"/>
</dbReference>
<evidence type="ECO:0000256" key="2">
    <source>
        <dbReference type="ARBA" id="ARBA00022475"/>
    </source>
</evidence>
<evidence type="ECO:0000256" key="7">
    <source>
        <dbReference type="ARBA" id="ARBA00022958"/>
    </source>
</evidence>
<gene>
    <name evidence="11" type="primary">kdpC</name>
    <name evidence="13" type="ORF">BAURA63_03134</name>
</gene>
<evidence type="ECO:0000256" key="3">
    <source>
        <dbReference type="ARBA" id="ARBA00022538"/>
    </source>
</evidence>
<comment type="similarity">
    <text evidence="11">Belongs to the KdpC family.</text>
</comment>
<feature type="transmembrane region" description="Helical" evidence="11">
    <location>
        <begin position="12"/>
        <end position="34"/>
    </location>
</feature>
<feature type="compositionally biased region" description="Polar residues" evidence="12">
    <location>
        <begin position="202"/>
        <end position="211"/>
    </location>
</feature>
<evidence type="ECO:0000256" key="9">
    <source>
        <dbReference type="ARBA" id="ARBA00023065"/>
    </source>
</evidence>
<name>A0A2H1KAN5_BREAU</name>
<keyword evidence="9 11" id="KW-0406">Ion transport</keyword>
<dbReference type="Proteomes" id="UP000234327">
    <property type="component" value="Unassembled WGS sequence"/>
</dbReference>
<dbReference type="EMBL" id="FXYZ01000017">
    <property type="protein sequence ID" value="SMX96780.1"/>
    <property type="molecule type" value="Genomic_DNA"/>
</dbReference>
<dbReference type="PANTHER" id="PTHR30042:SF2">
    <property type="entry name" value="POTASSIUM-TRANSPORTING ATPASE KDPC SUBUNIT"/>
    <property type="match status" value="1"/>
</dbReference>
<keyword evidence="13" id="KW-0378">Hydrolase</keyword>
<evidence type="ECO:0000256" key="11">
    <source>
        <dbReference type="HAMAP-Rule" id="MF_00276"/>
    </source>
</evidence>
<evidence type="ECO:0000256" key="10">
    <source>
        <dbReference type="ARBA" id="ARBA00023136"/>
    </source>
</evidence>
<evidence type="ECO:0000313" key="14">
    <source>
        <dbReference type="Proteomes" id="UP000234327"/>
    </source>
</evidence>
<evidence type="ECO:0000256" key="4">
    <source>
        <dbReference type="ARBA" id="ARBA00022692"/>
    </source>
</evidence>
<dbReference type="Pfam" id="PF02669">
    <property type="entry name" value="KdpC"/>
    <property type="match status" value="1"/>
</dbReference>
<evidence type="ECO:0000256" key="12">
    <source>
        <dbReference type="SAM" id="MobiDB-lite"/>
    </source>
</evidence>
<dbReference type="PIRSF" id="PIRSF001296">
    <property type="entry name" value="K_ATPase_KdpC"/>
    <property type="match status" value="1"/>
</dbReference>
<evidence type="ECO:0000313" key="13">
    <source>
        <dbReference type="EMBL" id="SMX96780.1"/>
    </source>
</evidence>